<gene>
    <name evidence="18" type="ORF">F8O02_05365</name>
</gene>
<feature type="active site" description="Proton donor" evidence="15">
    <location>
        <position position="209"/>
    </location>
</feature>
<dbReference type="Gene3D" id="3.40.50.720">
    <property type="entry name" value="NAD(P)-binding Rossmann-like Domain"/>
    <property type="match status" value="1"/>
</dbReference>
<evidence type="ECO:0000313" key="18">
    <source>
        <dbReference type="EMBL" id="KAB1632431.1"/>
    </source>
</evidence>
<comment type="caution">
    <text evidence="18">The sequence shown here is derived from an EMBL/GenBank/DDBJ whole genome shotgun (WGS) entry which is preliminary data.</text>
</comment>
<dbReference type="InterPro" id="IPR005106">
    <property type="entry name" value="Asp/hSer_DH_NAD-bd"/>
</dbReference>
<dbReference type="PANTHER" id="PTHR43331">
    <property type="entry name" value="HOMOSERINE DEHYDROGENASE"/>
    <property type="match status" value="1"/>
</dbReference>
<dbReference type="OrthoDB" id="9808167at2"/>
<evidence type="ECO:0000256" key="11">
    <source>
        <dbReference type="ARBA" id="ARBA00023167"/>
    </source>
</evidence>
<dbReference type="FunFam" id="3.30.360.10:FF:000005">
    <property type="entry name" value="Homoserine dehydrogenase"/>
    <property type="match status" value="1"/>
</dbReference>
<evidence type="ECO:0000256" key="16">
    <source>
        <dbReference type="PIRSR" id="PIRSR000098-2"/>
    </source>
</evidence>
<comment type="catalytic activity">
    <reaction evidence="14">
        <text>L-homoserine + NAD(+) = L-aspartate 4-semialdehyde + NADH + H(+)</text>
        <dbReference type="Rhea" id="RHEA:15757"/>
        <dbReference type="ChEBI" id="CHEBI:15378"/>
        <dbReference type="ChEBI" id="CHEBI:57476"/>
        <dbReference type="ChEBI" id="CHEBI:57540"/>
        <dbReference type="ChEBI" id="CHEBI:57945"/>
        <dbReference type="ChEBI" id="CHEBI:537519"/>
        <dbReference type="EC" id="1.1.1.3"/>
    </reaction>
    <physiologicalReaction direction="right-to-left" evidence="14">
        <dbReference type="Rhea" id="RHEA:15759"/>
    </physiologicalReaction>
</comment>
<comment type="cofactor">
    <cofactor evidence="1">
        <name>a metal cation</name>
        <dbReference type="ChEBI" id="CHEBI:25213"/>
    </cofactor>
</comment>
<evidence type="ECO:0000256" key="13">
    <source>
        <dbReference type="ARBA" id="ARBA00048841"/>
    </source>
</evidence>
<evidence type="ECO:0000259" key="17">
    <source>
        <dbReference type="PROSITE" id="PS51671"/>
    </source>
</evidence>
<keyword evidence="8" id="KW-0791">Threonine biosynthesis</keyword>
<dbReference type="Pfam" id="PF00742">
    <property type="entry name" value="Homoserine_dh"/>
    <property type="match status" value="1"/>
</dbReference>
<comment type="similarity">
    <text evidence="4">Belongs to the homoserine dehydrogenase family.</text>
</comment>
<dbReference type="CDD" id="cd04881">
    <property type="entry name" value="ACT_HSDH-Hom"/>
    <property type="match status" value="1"/>
</dbReference>
<comment type="pathway">
    <text evidence="3">Amino-acid biosynthesis; L-methionine biosynthesis via de novo pathway; L-homoserine from L-aspartate: step 3/3.</text>
</comment>
<accession>A0A7C8FR92</accession>
<sequence>MTTHRPGAPLKVALLGAGSVGAQTARQLIERREELSQRIGAPYELIGIAVRRLDAPRDVELPAELFTTDAEGLIDRADIVIELIGGIEPARTWIERALRQGKDVVTANKALLAAHQVEIFQAGREGGAETWYEAAAAAAIPIIRPLQDSLVGDRIQRVLGIVNGSTNYILDRIDTAGITMEEALDEARRLGYLEADPTADIEGHDAAAKATILAGLAFHTHVPREAVHTEGITRLTGEQLVDARRDGFVVKLLAVAERLHAGTPDEAVNVRVYPALVPHDHPLAAVHGGKNAIFVEAMDAGDLMFYGAGAGGVETSSTVLSDFVLAAKRIVRGAPAEFITFDAHLRIADIAEVASSWQITLHVDDQPGVLEQIAAVLARGDVSVRALHQSALEDAQVDGARLVIITHHAPEGVLRRVVALLGDLPAVRSVVGVLRVEGE</sequence>
<dbReference type="GO" id="GO:0050661">
    <property type="term" value="F:NADP binding"/>
    <property type="evidence" value="ECO:0007669"/>
    <property type="project" value="InterPro"/>
</dbReference>
<feature type="domain" description="ACT" evidence="17">
    <location>
        <begin position="358"/>
        <end position="438"/>
    </location>
</feature>
<keyword evidence="19" id="KW-1185">Reference proteome</keyword>
<keyword evidence="9" id="KW-0560">Oxidoreductase</keyword>
<evidence type="ECO:0000256" key="9">
    <source>
        <dbReference type="ARBA" id="ARBA00023002"/>
    </source>
</evidence>
<dbReference type="GO" id="GO:0009088">
    <property type="term" value="P:threonine biosynthetic process"/>
    <property type="evidence" value="ECO:0007669"/>
    <property type="project" value="UniProtKB-UniPathway"/>
</dbReference>
<keyword evidence="7" id="KW-0028">Amino-acid biosynthesis</keyword>
<dbReference type="EMBL" id="WBKA01000003">
    <property type="protein sequence ID" value="KAB1632431.1"/>
    <property type="molecule type" value="Genomic_DNA"/>
</dbReference>
<evidence type="ECO:0000256" key="4">
    <source>
        <dbReference type="ARBA" id="ARBA00006753"/>
    </source>
</evidence>
<evidence type="ECO:0000256" key="2">
    <source>
        <dbReference type="ARBA" id="ARBA00005056"/>
    </source>
</evidence>
<dbReference type="InterPro" id="IPR016204">
    <property type="entry name" value="HDH"/>
</dbReference>
<proteinExistence type="inferred from homology"/>
<feature type="binding site" evidence="16">
    <location>
        <begin position="15"/>
        <end position="22"/>
    </location>
    <ligand>
        <name>NADP(+)</name>
        <dbReference type="ChEBI" id="CHEBI:58349"/>
    </ligand>
</feature>
<evidence type="ECO:0000256" key="8">
    <source>
        <dbReference type="ARBA" id="ARBA00022697"/>
    </source>
</evidence>
<evidence type="ECO:0000256" key="10">
    <source>
        <dbReference type="ARBA" id="ARBA00023053"/>
    </source>
</evidence>
<reference evidence="18 19" key="1">
    <citation type="submission" date="2019-09" db="EMBL/GenBank/DDBJ databases">
        <title>Phylogeny of genus Pseudoclavibacter and closely related genus.</title>
        <authorList>
            <person name="Li Y."/>
        </authorList>
    </citation>
    <scope>NUCLEOTIDE SEQUENCE [LARGE SCALE GENOMIC DNA]</scope>
    <source>
        <strain evidence="18 19">JCM 16921</strain>
    </source>
</reference>
<evidence type="ECO:0000256" key="14">
    <source>
        <dbReference type="ARBA" id="ARBA00049031"/>
    </source>
</evidence>
<evidence type="ECO:0000256" key="15">
    <source>
        <dbReference type="PIRSR" id="PIRSR000098-1"/>
    </source>
</evidence>
<evidence type="ECO:0000256" key="12">
    <source>
        <dbReference type="ARBA" id="ARBA00044930"/>
    </source>
</evidence>
<evidence type="ECO:0000256" key="3">
    <source>
        <dbReference type="ARBA" id="ARBA00005062"/>
    </source>
</evidence>
<keyword evidence="11" id="KW-0486">Methionine biosynthesis</keyword>
<comment type="function">
    <text evidence="12">Catalyzes the conversion of L-aspartate-beta-semialdehyde (L-Asa) to L-homoserine (L-Hse), the third step in the biosynthesis of threonine and methionine from aspartate.</text>
</comment>
<keyword evidence="16" id="KW-0521">NADP</keyword>
<comment type="pathway">
    <text evidence="2">Amino-acid biosynthesis; L-threonine biosynthesis; L-threonine from L-aspartate: step 3/5.</text>
</comment>
<dbReference type="PANTHER" id="PTHR43331:SF1">
    <property type="entry name" value="HOMOSERINE DEHYDROGENASE"/>
    <property type="match status" value="1"/>
</dbReference>
<dbReference type="SUPFAM" id="SSF55347">
    <property type="entry name" value="Glyceraldehyde-3-phosphate dehydrogenase-like, C-terminal domain"/>
    <property type="match status" value="1"/>
</dbReference>
<dbReference type="SUPFAM" id="SSF55021">
    <property type="entry name" value="ACT-like"/>
    <property type="match status" value="1"/>
</dbReference>
<dbReference type="GO" id="GO:0004412">
    <property type="term" value="F:homoserine dehydrogenase activity"/>
    <property type="evidence" value="ECO:0007669"/>
    <property type="project" value="UniProtKB-EC"/>
</dbReference>
<dbReference type="Gene3D" id="3.30.360.10">
    <property type="entry name" value="Dihydrodipicolinate Reductase, domain 2"/>
    <property type="match status" value="1"/>
</dbReference>
<dbReference type="Proteomes" id="UP000481339">
    <property type="component" value="Unassembled WGS sequence"/>
</dbReference>
<dbReference type="InterPro" id="IPR045865">
    <property type="entry name" value="ACT-like_dom_sf"/>
</dbReference>
<dbReference type="InterPro" id="IPR002912">
    <property type="entry name" value="ACT_dom"/>
</dbReference>
<dbReference type="InterPro" id="IPR001342">
    <property type="entry name" value="HDH_cat"/>
</dbReference>
<dbReference type="Gene3D" id="3.30.70.260">
    <property type="match status" value="1"/>
</dbReference>
<dbReference type="RefSeq" id="WP_158036209.1">
    <property type="nucleotide sequence ID" value="NZ_BAAAZV010000017.1"/>
</dbReference>
<evidence type="ECO:0000256" key="1">
    <source>
        <dbReference type="ARBA" id="ARBA00001920"/>
    </source>
</evidence>
<feature type="binding site" evidence="16">
    <location>
        <position position="194"/>
    </location>
    <ligand>
        <name>L-homoserine</name>
        <dbReference type="ChEBI" id="CHEBI:57476"/>
    </ligand>
</feature>
<dbReference type="UniPathway" id="UPA00050">
    <property type="reaction ID" value="UER00063"/>
</dbReference>
<dbReference type="AlphaFoldDB" id="A0A7C8FR92"/>
<dbReference type="PIRSF" id="PIRSF000098">
    <property type="entry name" value="Homoser_dehydrog"/>
    <property type="match status" value="1"/>
</dbReference>
<evidence type="ECO:0000256" key="5">
    <source>
        <dbReference type="ARBA" id="ARBA00013213"/>
    </source>
</evidence>
<dbReference type="Pfam" id="PF03447">
    <property type="entry name" value="NAD_binding_3"/>
    <property type="match status" value="1"/>
</dbReference>
<comment type="catalytic activity">
    <reaction evidence="13">
        <text>L-homoserine + NADP(+) = L-aspartate 4-semialdehyde + NADPH + H(+)</text>
        <dbReference type="Rhea" id="RHEA:15761"/>
        <dbReference type="ChEBI" id="CHEBI:15378"/>
        <dbReference type="ChEBI" id="CHEBI:57476"/>
        <dbReference type="ChEBI" id="CHEBI:57783"/>
        <dbReference type="ChEBI" id="CHEBI:58349"/>
        <dbReference type="ChEBI" id="CHEBI:537519"/>
        <dbReference type="EC" id="1.1.1.3"/>
    </reaction>
    <physiologicalReaction direction="right-to-left" evidence="13">
        <dbReference type="Rhea" id="RHEA:15763"/>
    </physiologicalReaction>
</comment>
<protein>
    <recommendedName>
        <fullName evidence="6">Homoserine dehydrogenase</fullName>
        <ecNumber evidence="5">1.1.1.3</ecNumber>
    </recommendedName>
</protein>
<dbReference type="NCBIfam" id="NF004976">
    <property type="entry name" value="PRK06349.1"/>
    <property type="match status" value="1"/>
</dbReference>
<dbReference type="PROSITE" id="PS51671">
    <property type="entry name" value="ACT"/>
    <property type="match status" value="1"/>
</dbReference>
<evidence type="ECO:0000256" key="7">
    <source>
        <dbReference type="ARBA" id="ARBA00022605"/>
    </source>
</evidence>
<evidence type="ECO:0000256" key="6">
    <source>
        <dbReference type="ARBA" id="ARBA00013376"/>
    </source>
</evidence>
<dbReference type="InterPro" id="IPR036291">
    <property type="entry name" value="NAD(P)-bd_dom_sf"/>
</dbReference>
<dbReference type="UniPathway" id="UPA00051">
    <property type="reaction ID" value="UER00465"/>
</dbReference>
<evidence type="ECO:0000313" key="19">
    <source>
        <dbReference type="Proteomes" id="UP000481339"/>
    </source>
</evidence>
<feature type="binding site" evidence="16">
    <location>
        <position position="109"/>
    </location>
    <ligand>
        <name>NADPH</name>
        <dbReference type="ChEBI" id="CHEBI:57783"/>
    </ligand>
</feature>
<name>A0A7C8FR92_9MICO</name>
<dbReference type="EC" id="1.1.1.3" evidence="5"/>
<keyword evidence="10" id="KW-0915">Sodium</keyword>
<dbReference type="GO" id="GO:0009086">
    <property type="term" value="P:methionine biosynthetic process"/>
    <property type="evidence" value="ECO:0007669"/>
    <property type="project" value="UniProtKB-KW"/>
</dbReference>
<dbReference type="SUPFAM" id="SSF51735">
    <property type="entry name" value="NAD(P)-binding Rossmann-fold domains"/>
    <property type="match status" value="1"/>
</dbReference>
<organism evidence="18 19">
    <name type="scientific">Pseudoclavibacter caeni</name>
    <dbReference type="NCBI Taxonomy" id="908846"/>
    <lineage>
        <taxon>Bacteria</taxon>
        <taxon>Bacillati</taxon>
        <taxon>Actinomycetota</taxon>
        <taxon>Actinomycetes</taxon>
        <taxon>Micrococcales</taxon>
        <taxon>Microbacteriaceae</taxon>
        <taxon>Pseudoclavibacter</taxon>
    </lineage>
</organism>